<organism evidence="2">
    <name type="scientific">marine sediment metagenome</name>
    <dbReference type="NCBI Taxonomy" id="412755"/>
    <lineage>
        <taxon>unclassified sequences</taxon>
        <taxon>metagenomes</taxon>
        <taxon>ecological metagenomes</taxon>
    </lineage>
</organism>
<protein>
    <recommendedName>
        <fullName evidence="1">IMP dehydrogenase/GMP reductase domain-containing protein</fullName>
    </recommendedName>
</protein>
<feature type="non-terminal residue" evidence="2">
    <location>
        <position position="1"/>
    </location>
</feature>
<gene>
    <name evidence="2" type="ORF">S01H1_39313</name>
</gene>
<dbReference type="InterPro" id="IPR001093">
    <property type="entry name" value="IMP_DH_GMPRt"/>
</dbReference>
<comment type="caution">
    <text evidence="2">The sequence shown here is derived from an EMBL/GenBank/DDBJ whole genome shotgun (WGS) entry which is preliminary data.</text>
</comment>
<evidence type="ECO:0000313" key="2">
    <source>
        <dbReference type="EMBL" id="GAG11977.1"/>
    </source>
</evidence>
<dbReference type="EMBL" id="BARS01024801">
    <property type="protein sequence ID" value="GAG11977.1"/>
    <property type="molecule type" value="Genomic_DNA"/>
</dbReference>
<dbReference type="InterPro" id="IPR013785">
    <property type="entry name" value="Aldolase_TIM"/>
</dbReference>
<accession>X0VLD3</accession>
<proteinExistence type="predicted"/>
<evidence type="ECO:0000259" key="1">
    <source>
        <dbReference type="Pfam" id="PF00478"/>
    </source>
</evidence>
<dbReference type="AlphaFoldDB" id="X0VLD3"/>
<dbReference type="SUPFAM" id="SSF51412">
    <property type="entry name" value="Inosine monophosphate dehydrogenase (IMPDH)"/>
    <property type="match status" value="1"/>
</dbReference>
<sequence>GEFVYQLVGGLRAGMGYCGCGTIAELREKAKFIRVSPAALAESHPHNISITHESPNYSLWHPAE</sequence>
<reference evidence="2" key="1">
    <citation type="journal article" date="2014" name="Front. Microbiol.">
        <title>High frequency of phylogenetically diverse reductive dehalogenase-homologous genes in deep subseafloor sedimentary metagenomes.</title>
        <authorList>
            <person name="Kawai M."/>
            <person name="Futagami T."/>
            <person name="Toyoda A."/>
            <person name="Takaki Y."/>
            <person name="Nishi S."/>
            <person name="Hori S."/>
            <person name="Arai W."/>
            <person name="Tsubouchi T."/>
            <person name="Morono Y."/>
            <person name="Uchiyama I."/>
            <person name="Ito T."/>
            <person name="Fujiyama A."/>
            <person name="Inagaki F."/>
            <person name="Takami H."/>
        </authorList>
    </citation>
    <scope>NUCLEOTIDE SEQUENCE</scope>
    <source>
        <strain evidence="2">Expedition CK06-06</strain>
    </source>
</reference>
<feature type="domain" description="IMP dehydrogenase/GMP reductase" evidence="1">
    <location>
        <begin position="2"/>
        <end position="46"/>
    </location>
</feature>
<dbReference type="Gene3D" id="3.20.20.70">
    <property type="entry name" value="Aldolase class I"/>
    <property type="match status" value="1"/>
</dbReference>
<dbReference type="GO" id="GO:0003824">
    <property type="term" value="F:catalytic activity"/>
    <property type="evidence" value="ECO:0007669"/>
    <property type="project" value="InterPro"/>
</dbReference>
<dbReference type="Pfam" id="PF00478">
    <property type="entry name" value="IMPDH"/>
    <property type="match status" value="1"/>
</dbReference>
<name>X0VLD3_9ZZZZ</name>